<dbReference type="HOGENOM" id="CLU_3265206_0_0_9"/>
<evidence type="ECO:0000313" key="3">
    <source>
        <dbReference type="Proteomes" id="UP000002214"/>
    </source>
</evidence>
<keyword evidence="1" id="KW-0472">Membrane</keyword>
<keyword evidence="1" id="KW-0812">Transmembrane</keyword>
<dbReference type="KEGG" id="bcr:BCAH187_A0719"/>
<feature type="transmembrane region" description="Helical" evidence="1">
    <location>
        <begin position="15"/>
        <end position="37"/>
    </location>
</feature>
<keyword evidence="1" id="KW-1133">Transmembrane helix</keyword>
<dbReference type="Proteomes" id="UP000002214">
    <property type="component" value="Chromosome"/>
</dbReference>
<reference evidence="2 3" key="1">
    <citation type="submission" date="2008-10" db="EMBL/GenBank/DDBJ databases">
        <title>Genome sequence of Bacillus cereus AH187.</title>
        <authorList>
            <person name="Dodson R.J."/>
            <person name="Durkin A.S."/>
            <person name="Rosovitz M.J."/>
            <person name="Rasko D.A."/>
            <person name="Kolsto A.B."/>
            <person name="Okstad O.A."/>
            <person name="Ravel J."/>
            <person name="Sutton G."/>
        </authorList>
    </citation>
    <scope>NUCLEOTIDE SEQUENCE [LARGE SCALE GENOMIC DNA]</scope>
    <source>
        <strain evidence="2 3">AH187</strain>
    </source>
</reference>
<sequence>MLAAVFLGKEYIPKVLFKLITVYVYGIIGISYIVILLSNNK</sequence>
<accession>B7HV96</accession>
<dbReference type="AlphaFoldDB" id="B7HV96"/>
<evidence type="ECO:0000313" key="2">
    <source>
        <dbReference type="EMBL" id="ACJ82150.1"/>
    </source>
</evidence>
<evidence type="ECO:0000256" key="1">
    <source>
        <dbReference type="SAM" id="Phobius"/>
    </source>
</evidence>
<name>B7HV96_BACC7</name>
<gene>
    <name evidence="2" type="ordered locus">BCAH187_A0719</name>
</gene>
<organism evidence="2 3">
    <name type="scientific">Bacillus cereus (strain AH187)</name>
    <dbReference type="NCBI Taxonomy" id="405534"/>
    <lineage>
        <taxon>Bacteria</taxon>
        <taxon>Bacillati</taxon>
        <taxon>Bacillota</taxon>
        <taxon>Bacilli</taxon>
        <taxon>Bacillales</taxon>
        <taxon>Bacillaceae</taxon>
        <taxon>Bacillus</taxon>
        <taxon>Bacillus cereus group</taxon>
    </lineage>
</organism>
<dbReference type="EMBL" id="CP001177">
    <property type="protein sequence ID" value="ACJ82150.1"/>
    <property type="molecule type" value="Genomic_DNA"/>
</dbReference>
<proteinExistence type="predicted"/>
<protein>
    <submittedName>
        <fullName evidence="2">Uncharacterized protein</fullName>
    </submittedName>
</protein>